<sequence>MADVAAKCRRAATVPTEIARTSKGRDMKKDIGCGFFLPASARKELQEAKRQGGMFLDDVIKRLRVEYPEAFHTEKTLPERRFALKPVTDETPHSVEHRYPRHDRGTA</sequence>
<organism evidence="1 2">
    <name type="scientific">Burkholderia vietnamiensis</name>
    <dbReference type="NCBI Taxonomy" id="60552"/>
    <lineage>
        <taxon>Bacteria</taxon>
        <taxon>Pseudomonadati</taxon>
        <taxon>Pseudomonadota</taxon>
        <taxon>Betaproteobacteria</taxon>
        <taxon>Burkholderiales</taxon>
        <taxon>Burkholderiaceae</taxon>
        <taxon>Burkholderia</taxon>
        <taxon>Burkholderia cepacia complex</taxon>
    </lineage>
</organism>
<dbReference type="Proteomes" id="UP000237632">
    <property type="component" value="Unassembled WGS sequence"/>
</dbReference>
<reference evidence="1 2" key="1">
    <citation type="submission" date="2018-03" db="EMBL/GenBank/DDBJ databases">
        <authorList>
            <person name="Nguyen K."/>
            <person name="Fouts D."/>
            <person name="Sutton G."/>
        </authorList>
    </citation>
    <scope>NUCLEOTIDE SEQUENCE [LARGE SCALE GENOMIC DNA]</scope>
    <source>
        <strain evidence="1 2">AU3578</strain>
    </source>
</reference>
<evidence type="ECO:0000313" key="1">
    <source>
        <dbReference type="EMBL" id="PRH44208.1"/>
    </source>
</evidence>
<dbReference type="EMBL" id="PVHK01000006">
    <property type="protein sequence ID" value="PRH44208.1"/>
    <property type="molecule type" value="Genomic_DNA"/>
</dbReference>
<name>A0A132DYI9_BURVI</name>
<accession>A0A132DYI9</accession>
<evidence type="ECO:0000313" key="2">
    <source>
        <dbReference type="Proteomes" id="UP000237632"/>
    </source>
</evidence>
<gene>
    <name evidence="1" type="ORF">C6T65_00845</name>
</gene>
<dbReference type="AlphaFoldDB" id="A0A132DYI9"/>
<proteinExistence type="predicted"/>
<comment type="caution">
    <text evidence="1">The sequence shown here is derived from an EMBL/GenBank/DDBJ whole genome shotgun (WGS) entry which is preliminary data.</text>
</comment>
<protein>
    <submittedName>
        <fullName evidence="1">Uncharacterized protein</fullName>
    </submittedName>
</protein>